<organism evidence="6 7">
    <name type="scientific">Candidatus Woesebacteria bacterium RIFCSPHIGHO2_01_FULL_40_22</name>
    <dbReference type="NCBI Taxonomy" id="1802499"/>
    <lineage>
        <taxon>Bacteria</taxon>
        <taxon>Candidatus Woeseibacteriota</taxon>
    </lineage>
</organism>
<dbReference type="GO" id="GO:0016740">
    <property type="term" value="F:transferase activity"/>
    <property type="evidence" value="ECO:0007669"/>
    <property type="project" value="UniProtKB-UniRule"/>
</dbReference>
<protein>
    <recommendedName>
        <fullName evidence="5">PABS domain-containing protein</fullName>
    </recommendedName>
</protein>
<dbReference type="SUPFAM" id="SSF53335">
    <property type="entry name" value="S-adenosyl-L-methionine-dependent methyltransferases"/>
    <property type="match status" value="1"/>
</dbReference>
<feature type="active site" description="Proton acceptor" evidence="4">
    <location>
        <position position="141"/>
    </location>
</feature>
<evidence type="ECO:0000256" key="3">
    <source>
        <dbReference type="ARBA" id="ARBA00023115"/>
    </source>
</evidence>
<name>A0A1F7YGN1_9BACT</name>
<evidence type="ECO:0000313" key="7">
    <source>
        <dbReference type="Proteomes" id="UP000179221"/>
    </source>
</evidence>
<dbReference type="Proteomes" id="UP000179221">
    <property type="component" value="Unassembled WGS sequence"/>
</dbReference>
<dbReference type="PROSITE" id="PS51006">
    <property type="entry name" value="PABS_2"/>
    <property type="match status" value="1"/>
</dbReference>
<dbReference type="EMBL" id="MGGL01000011">
    <property type="protein sequence ID" value="OGM26496.1"/>
    <property type="molecule type" value="Genomic_DNA"/>
</dbReference>
<dbReference type="AlphaFoldDB" id="A0A1F7YGN1"/>
<reference evidence="6 7" key="1">
    <citation type="journal article" date="2016" name="Nat. Commun.">
        <title>Thousands of microbial genomes shed light on interconnected biogeochemical processes in an aquifer system.</title>
        <authorList>
            <person name="Anantharaman K."/>
            <person name="Brown C.T."/>
            <person name="Hug L.A."/>
            <person name="Sharon I."/>
            <person name="Castelle C.J."/>
            <person name="Probst A.J."/>
            <person name="Thomas B.C."/>
            <person name="Singh A."/>
            <person name="Wilkins M.J."/>
            <person name="Karaoz U."/>
            <person name="Brodie E.L."/>
            <person name="Williams K.H."/>
            <person name="Hubbard S.S."/>
            <person name="Banfield J.F."/>
        </authorList>
    </citation>
    <scope>NUCLEOTIDE SEQUENCE [LARGE SCALE GENOMIC DNA]</scope>
</reference>
<evidence type="ECO:0000256" key="1">
    <source>
        <dbReference type="ARBA" id="ARBA00007867"/>
    </source>
</evidence>
<evidence type="ECO:0000256" key="2">
    <source>
        <dbReference type="ARBA" id="ARBA00022679"/>
    </source>
</evidence>
<keyword evidence="3 4" id="KW-0620">Polyamine biosynthesis</keyword>
<accession>A0A1F7YGN1</accession>
<evidence type="ECO:0000259" key="5">
    <source>
        <dbReference type="PROSITE" id="PS51006"/>
    </source>
</evidence>
<comment type="caution">
    <text evidence="6">The sequence shown here is derived from an EMBL/GenBank/DDBJ whole genome shotgun (WGS) entry which is preliminary data.</text>
</comment>
<comment type="similarity">
    <text evidence="1">Belongs to the spermidine/spermine synthase family.</text>
</comment>
<evidence type="ECO:0000313" key="6">
    <source>
        <dbReference type="EMBL" id="OGM26496.1"/>
    </source>
</evidence>
<evidence type="ECO:0000256" key="4">
    <source>
        <dbReference type="PROSITE-ProRule" id="PRU00354"/>
    </source>
</evidence>
<feature type="domain" description="PABS" evidence="5">
    <location>
        <begin position="68"/>
        <end position="213"/>
    </location>
</feature>
<gene>
    <name evidence="6" type="ORF">A2628_03075</name>
</gene>
<proteinExistence type="inferred from homology"/>
<keyword evidence="2 4" id="KW-0808">Transferase</keyword>
<dbReference type="CDD" id="cd02440">
    <property type="entry name" value="AdoMet_MTases"/>
    <property type="match status" value="1"/>
</dbReference>
<dbReference type="InterPro" id="IPR030374">
    <property type="entry name" value="PABS"/>
</dbReference>
<dbReference type="GO" id="GO:0006596">
    <property type="term" value="P:polyamine biosynthetic process"/>
    <property type="evidence" value="ECO:0007669"/>
    <property type="project" value="UniProtKB-UniRule"/>
</dbReference>
<dbReference type="PANTHER" id="PTHR43317">
    <property type="entry name" value="THERMOSPERMINE SYNTHASE ACAULIS5"/>
    <property type="match status" value="1"/>
</dbReference>
<dbReference type="InterPro" id="IPR029063">
    <property type="entry name" value="SAM-dependent_MTases_sf"/>
</dbReference>
<dbReference type="Gene3D" id="3.40.50.150">
    <property type="entry name" value="Vaccinia Virus protein VP39"/>
    <property type="match status" value="1"/>
</dbReference>
<sequence length="213" mass="23891">MWNFLTGTKVLEEVESPINGKITVQKSLGLGTYLQVGGLTQSGGILVSIWKSTIDEVIRRKPQISSCLILGLGGGSVAQIINKHWPDTIITGVDFDPVIVNLGKKYLGLGKVEIRLFVNDAFEYCVQAIAEEKKFDLILIDLYKGSEFPVQFEGEEFPKMIWKLLSGDGLAVFNRLYSAEKRIKAVKFGERLEKIFRKVDAYYPEANVMYFAT</sequence>
<dbReference type="Pfam" id="PF01564">
    <property type="entry name" value="Spermine_synth"/>
    <property type="match status" value="1"/>
</dbReference>
<dbReference type="PANTHER" id="PTHR43317:SF1">
    <property type="entry name" value="THERMOSPERMINE SYNTHASE ACAULIS5"/>
    <property type="match status" value="1"/>
</dbReference>